<name>A0A4Z1E390_9MICO</name>
<feature type="transmembrane region" description="Helical" evidence="2">
    <location>
        <begin position="98"/>
        <end position="117"/>
    </location>
</feature>
<evidence type="ECO:0000313" key="4">
    <source>
        <dbReference type="Proteomes" id="UP000297318"/>
    </source>
</evidence>
<dbReference type="RefSeq" id="WP_135848739.1">
    <property type="nucleotide sequence ID" value="NZ_RHPJ01000001.1"/>
</dbReference>
<dbReference type="Proteomes" id="UP000297318">
    <property type="component" value="Unassembled WGS sequence"/>
</dbReference>
<evidence type="ECO:0000313" key="3">
    <source>
        <dbReference type="EMBL" id="TGO06565.1"/>
    </source>
</evidence>
<accession>A0A4Z1E390</accession>
<feature type="transmembrane region" description="Helical" evidence="2">
    <location>
        <begin position="137"/>
        <end position="162"/>
    </location>
</feature>
<gene>
    <name evidence="3" type="ORF">SERN_0757</name>
</gene>
<evidence type="ECO:0000256" key="1">
    <source>
        <dbReference type="SAM" id="MobiDB-lite"/>
    </source>
</evidence>
<feature type="compositionally biased region" description="Basic and acidic residues" evidence="1">
    <location>
        <begin position="1"/>
        <end position="11"/>
    </location>
</feature>
<keyword evidence="2" id="KW-1133">Transmembrane helix</keyword>
<evidence type="ECO:0000256" key="2">
    <source>
        <dbReference type="SAM" id="Phobius"/>
    </source>
</evidence>
<keyword evidence="2" id="KW-0812">Transmembrane</keyword>
<dbReference type="EMBL" id="RHPJ01000001">
    <property type="protein sequence ID" value="TGO06565.1"/>
    <property type="molecule type" value="Genomic_DNA"/>
</dbReference>
<dbReference type="OrthoDB" id="9889452at2"/>
<organism evidence="3 4">
    <name type="scientific">Serinibacter arcticus</name>
    <dbReference type="NCBI Taxonomy" id="1655435"/>
    <lineage>
        <taxon>Bacteria</taxon>
        <taxon>Bacillati</taxon>
        <taxon>Actinomycetota</taxon>
        <taxon>Actinomycetes</taxon>
        <taxon>Micrococcales</taxon>
        <taxon>Beutenbergiaceae</taxon>
        <taxon>Serinibacter</taxon>
    </lineage>
</organism>
<sequence>MTTNDAHDPTRVTDGGNGSTYVGPAAPVPPRSRGRDHLAGAGLAVLGTVVALAALVLALGRLTAHDGADAVALLAAVLAGGVLGSVASWAGRSAAAPAVAAGLWSVIGVVGLLPGSLPGDVTRYLPEASIDGVSSQLLLEALLTSGVVLAIGVTFLGLAVAASTARGLGRASERAEQRAHEGGAVTTPPRPRILGHIGAVVLGAVGSVLAVVLLEAFIAEYAVDESPIDSAPVVVALTVLLVGAFLQSFAGGFSSLGPAVAGGVWLVSALSTFRQVTPGPGIVAENVGPVLADLGGLRVPEESLLQAGPVWAFALLLVGGALGVHRARRGGRAAQRQELLHIRSQDEAWSDSTG</sequence>
<feature type="transmembrane region" description="Helical" evidence="2">
    <location>
        <begin position="231"/>
        <end position="249"/>
    </location>
</feature>
<keyword evidence="4" id="KW-1185">Reference proteome</keyword>
<feature type="region of interest" description="Disordered" evidence="1">
    <location>
        <begin position="1"/>
        <end position="34"/>
    </location>
</feature>
<keyword evidence="2" id="KW-0472">Membrane</keyword>
<feature type="transmembrane region" description="Helical" evidence="2">
    <location>
        <begin position="38"/>
        <end position="59"/>
    </location>
</feature>
<comment type="caution">
    <text evidence="3">The sequence shown here is derived from an EMBL/GenBank/DDBJ whole genome shotgun (WGS) entry which is preliminary data.</text>
</comment>
<protein>
    <submittedName>
        <fullName evidence="3">Conjugative transfer protein TrbL</fullName>
    </submittedName>
</protein>
<feature type="transmembrane region" description="Helical" evidence="2">
    <location>
        <begin position="256"/>
        <end position="273"/>
    </location>
</feature>
<feature type="transmembrane region" description="Helical" evidence="2">
    <location>
        <begin position="304"/>
        <end position="324"/>
    </location>
</feature>
<proteinExistence type="predicted"/>
<dbReference type="AlphaFoldDB" id="A0A4Z1E390"/>
<reference evidence="3 4" key="1">
    <citation type="submission" date="2018-11" db="EMBL/GenBank/DDBJ databases">
        <title>Complete genome sequencing of the Actinobacteria Serinibacter sp. K3-2.</title>
        <authorList>
            <person name="Rakitin A.L."/>
            <person name="Beletsky A.V."/>
            <person name="Mardanov A.V."/>
            <person name="Ravin N.V."/>
            <person name="Gromova A.S."/>
            <person name="Filippova S.N."/>
            <person name="Gal'Chenko V.F."/>
        </authorList>
    </citation>
    <scope>NUCLEOTIDE SEQUENCE [LARGE SCALE GENOMIC DNA]</scope>
    <source>
        <strain evidence="3 4">K3-2</strain>
    </source>
</reference>
<feature type="transmembrane region" description="Helical" evidence="2">
    <location>
        <begin position="71"/>
        <end position="91"/>
    </location>
</feature>
<feature type="transmembrane region" description="Helical" evidence="2">
    <location>
        <begin position="197"/>
        <end position="219"/>
    </location>
</feature>